<organism evidence="2 3">
    <name type="scientific">Myceligenerans crystallogenes</name>
    <dbReference type="NCBI Taxonomy" id="316335"/>
    <lineage>
        <taxon>Bacteria</taxon>
        <taxon>Bacillati</taxon>
        <taxon>Actinomycetota</taxon>
        <taxon>Actinomycetes</taxon>
        <taxon>Micrococcales</taxon>
        <taxon>Promicromonosporaceae</taxon>
        <taxon>Myceligenerans</taxon>
    </lineage>
</organism>
<feature type="region of interest" description="Disordered" evidence="1">
    <location>
        <begin position="290"/>
        <end position="310"/>
    </location>
</feature>
<evidence type="ECO:0000313" key="2">
    <source>
        <dbReference type="EMBL" id="GAA1849028.1"/>
    </source>
</evidence>
<dbReference type="Gene3D" id="3.20.20.70">
    <property type="entry name" value="Aldolase class I"/>
    <property type="match status" value="1"/>
</dbReference>
<keyword evidence="3" id="KW-1185">Reference proteome</keyword>
<dbReference type="Pfam" id="PF06187">
    <property type="entry name" value="DUF993"/>
    <property type="match status" value="2"/>
</dbReference>
<evidence type="ECO:0000256" key="1">
    <source>
        <dbReference type="SAM" id="MobiDB-lite"/>
    </source>
</evidence>
<dbReference type="InterPro" id="IPR013785">
    <property type="entry name" value="Aldolase_TIM"/>
</dbReference>
<dbReference type="InterPro" id="IPR009334">
    <property type="entry name" value="DUF993"/>
</dbReference>
<sequence length="454" mass="47387">MSSRITLPVFHDAGAPAGTETLDLGGPGPWTLPGKPLTSRVAFAAAHVVPHPGAENVPGAPASVDWDSTLAYRNRIWSYGLGVADAMDTAQRGMGLDWAATQELVRRSAADAQAFRESSKAGHAARIACGAGTDQLTPDAVAALEPGETGLKAVTDAYREQVNVVQDAGAQVIVMASRALAKVARGPEDYAAVYDDVLAEADQPVVLHWLGTMFDPALEGYWGSRSVDAATGVFLDLVKAHQPRIDGVKVSLLDAGHEVGLRRALAALEPVAMPSGFGVTASEAAAPAHDGALGPTAASAEGSTRPARPRLYTGDDFNYPELIAGDDQGHSDALLGIFAAIYPAASTALQAFDAAAAGDLSAARRAHEILAATEPLGRKIFEAPTYYYKTGIAFLSWLNGFQPAFSLVGGLHSGRSVRHLTELFRLADGCGMLLDPELAVRRMASFLAVNGVEA</sequence>
<accession>A0ABP4ZAN5</accession>
<protein>
    <submittedName>
        <fullName evidence="2">Dihydrodipicolinate synthase family protein</fullName>
    </submittedName>
</protein>
<evidence type="ECO:0000313" key="3">
    <source>
        <dbReference type="Proteomes" id="UP001501094"/>
    </source>
</evidence>
<dbReference type="EMBL" id="BAAANL010000001">
    <property type="protein sequence ID" value="GAA1849028.1"/>
    <property type="molecule type" value="Genomic_DNA"/>
</dbReference>
<dbReference type="Proteomes" id="UP001501094">
    <property type="component" value="Unassembled WGS sequence"/>
</dbReference>
<comment type="caution">
    <text evidence="2">The sequence shown here is derived from an EMBL/GenBank/DDBJ whole genome shotgun (WGS) entry which is preliminary data.</text>
</comment>
<gene>
    <name evidence="2" type="ORF">GCM10009751_01520</name>
</gene>
<reference evidence="3" key="1">
    <citation type="journal article" date="2019" name="Int. J. Syst. Evol. Microbiol.">
        <title>The Global Catalogue of Microorganisms (GCM) 10K type strain sequencing project: providing services to taxonomists for standard genome sequencing and annotation.</title>
        <authorList>
            <consortium name="The Broad Institute Genomics Platform"/>
            <consortium name="The Broad Institute Genome Sequencing Center for Infectious Disease"/>
            <person name="Wu L."/>
            <person name="Ma J."/>
        </authorList>
    </citation>
    <scope>NUCLEOTIDE SEQUENCE [LARGE SCALE GENOMIC DNA]</scope>
    <source>
        <strain evidence="3">JCM 14326</strain>
    </source>
</reference>
<name>A0ABP4ZAN5_9MICO</name>
<proteinExistence type="predicted"/>
<dbReference type="RefSeq" id="WP_425561049.1">
    <property type="nucleotide sequence ID" value="NZ_BAAANL010000001.1"/>
</dbReference>